<evidence type="ECO:0000313" key="3">
    <source>
        <dbReference type="Proteomes" id="UP001285441"/>
    </source>
</evidence>
<evidence type="ECO:0000313" key="2">
    <source>
        <dbReference type="EMBL" id="KAK3390933.1"/>
    </source>
</evidence>
<accession>A0AAE0P022</accession>
<keyword evidence="3" id="KW-1185">Reference proteome</keyword>
<organism evidence="2 3">
    <name type="scientific">Podospora didyma</name>
    <dbReference type="NCBI Taxonomy" id="330526"/>
    <lineage>
        <taxon>Eukaryota</taxon>
        <taxon>Fungi</taxon>
        <taxon>Dikarya</taxon>
        <taxon>Ascomycota</taxon>
        <taxon>Pezizomycotina</taxon>
        <taxon>Sordariomycetes</taxon>
        <taxon>Sordariomycetidae</taxon>
        <taxon>Sordariales</taxon>
        <taxon>Podosporaceae</taxon>
        <taxon>Podospora</taxon>
    </lineage>
</organism>
<reference evidence="2" key="2">
    <citation type="submission" date="2023-06" db="EMBL/GenBank/DDBJ databases">
        <authorList>
            <consortium name="Lawrence Berkeley National Laboratory"/>
            <person name="Haridas S."/>
            <person name="Hensen N."/>
            <person name="Bonometti L."/>
            <person name="Westerberg I."/>
            <person name="Brannstrom I.O."/>
            <person name="Guillou S."/>
            <person name="Cros-Aarteil S."/>
            <person name="Calhoun S."/>
            <person name="Kuo A."/>
            <person name="Mondo S."/>
            <person name="Pangilinan J."/>
            <person name="Riley R."/>
            <person name="LaButti K."/>
            <person name="Andreopoulos B."/>
            <person name="Lipzen A."/>
            <person name="Chen C."/>
            <person name="Yanf M."/>
            <person name="Daum C."/>
            <person name="Ng V."/>
            <person name="Clum A."/>
            <person name="Steindorff A."/>
            <person name="Ohm R."/>
            <person name="Martin F."/>
            <person name="Silar P."/>
            <person name="Natvig D."/>
            <person name="Lalanne C."/>
            <person name="Gautier V."/>
            <person name="Ament-velasquez S.L."/>
            <person name="Kruys A."/>
            <person name="Hutchinson M.I."/>
            <person name="Powell A.J."/>
            <person name="Barry K."/>
            <person name="Miller A.N."/>
            <person name="Grigoriev I.V."/>
            <person name="Debuchy R."/>
            <person name="Gladieux P."/>
            <person name="Thoren M.H."/>
            <person name="Johannesson H."/>
        </authorList>
    </citation>
    <scope>NUCLEOTIDE SEQUENCE</scope>
    <source>
        <strain evidence="2">CBS 232.78</strain>
    </source>
</reference>
<dbReference type="AlphaFoldDB" id="A0AAE0P022"/>
<reference evidence="2" key="1">
    <citation type="journal article" date="2023" name="Mol. Phylogenet. Evol.">
        <title>Genome-scale phylogeny and comparative genomics of the fungal order Sordariales.</title>
        <authorList>
            <person name="Hensen N."/>
            <person name="Bonometti L."/>
            <person name="Westerberg I."/>
            <person name="Brannstrom I.O."/>
            <person name="Guillou S."/>
            <person name="Cros-Aarteil S."/>
            <person name="Calhoun S."/>
            <person name="Haridas S."/>
            <person name="Kuo A."/>
            <person name="Mondo S."/>
            <person name="Pangilinan J."/>
            <person name="Riley R."/>
            <person name="LaButti K."/>
            <person name="Andreopoulos B."/>
            <person name="Lipzen A."/>
            <person name="Chen C."/>
            <person name="Yan M."/>
            <person name="Daum C."/>
            <person name="Ng V."/>
            <person name="Clum A."/>
            <person name="Steindorff A."/>
            <person name="Ohm R.A."/>
            <person name="Martin F."/>
            <person name="Silar P."/>
            <person name="Natvig D.O."/>
            <person name="Lalanne C."/>
            <person name="Gautier V."/>
            <person name="Ament-Velasquez S.L."/>
            <person name="Kruys A."/>
            <person name="Hutchinson M.I."/>
            <person name="Powell A.J."/>
            <person name="Barry K."/>
            <person name="Miller A.N."/>
            <person name="Grigoriev I.V."/>
            <person name="Debuchy R."/>
            <person name="Gladieux P."/>
            <person name="Hiltunen Thoren M."/>
            <person name="Johannesson H."/>
        </authorList>
    </citation>
    <scope>NUCLEOTIDE SEQUENCE</scope>
    <source>
        <strain evidence="2">CBS 232.78</strain>
    </source>
</reference>
<dbReference type="Proteomes" id="UP001285441">
    <property type="component" value="Unassembled WGS sequence"/>
</dbReference>
<protein>
    <submittedName>
        <fullName evidence="2">Uncharacterized protein</fullName>
    </submittedName>
</protein>
<comment type="caution">
    <text evidence="2">The sequence shown here is derived from an EMBL/GenBank/DDBJ whole genome shotgun (WGS) entry which is preliminary data.</text>
</comment>
<name>A0AAE0P022_9PEZI</name>
<dbReference type="EMBL" id="JAULSW010000002">
    <property type="protein sequence ID" value="KAK3390933.1"/>
    <property type="molecule type" value="Genomic_DNA"/>
</dbReference>
<sequence length="323" mass="33356">MQLKNNLVGLATVVAAPLVSAQTLTPPTRPAGLLPTIVSRISNPVLTAAPVVIGSASVAPISIGNGVVSVGSIGGAGPIVIGPGGLSVGPVSAGPVNAGPVIIGPGGLSVGSVGVGPISAGSIVLGPGSASASTTASVSPSAAPLTGGGGRGGPVIDVGAIESAAENDPRCRVCCLWRRCCCLWRRCCCLWRRCCCFSRCHLGRRGGRRGGCFVRRFPGGPLLFQCHHHHCRRRGSDDRGDGAHHPRLQRCDLQHRQRSLPYPAHRAKLPLHDHADKVSSLFHLIFQKEPETNVPASGRPSSAYLGCSGTRHCARKPDRRAAL</sequence>
<feature type="signal peptide" evidence="1">
    <location>
        <begin position="1"/>
        <end position="21"/>
    </location>
</feature>
<gene>
    <name evidence="2" type="ORF">B0H63DRAFT_126593</name>
</gene>
<proteinExistence type="predicted"/>
<keyword evidence="1" id="KW-0732">Signal</keyword>
<evidence type="ECO:0000256" key="1">
    <source>
        <dbReference type="SAM" id="SignalP"/>
    </source>
</evidence>
<feature type="chain" id="PRO_5042167987" evidence="1">
    <location>
        <begin position="22"/>
        <end position="323"/>
    </location>
</feature>